<keyword evidence="3" id="KW-0325">Glycoprotein</keyword>
<dbReference type="PANTHER" id="PTHR10519:SF74">
    <property type="entry name" value="GAMMA-AMINOBUTYRIC ACID TYPE B RECEPTOR SUBUNIT 2"/>
    <property type="match status" value="1"/>
</dbReference>
<protein>
    <submittedName>
        <fullName evidence="5">Gamma-aminobutyric acid type B receptor subunit 2</fullName>
    </submittedName>
</protein>
<reference evidence="5" key="1">
    <citation type="submission" date="2021-10" db="EMBL/GenBank/DDBJ databases">
        <title>Tropical sea cucumber genome reveals ecological adaptation and Cuvierian tubules defense mechanism.</title>
        <authorList>
            <person name="Chen T."/>
        </authorList>
    </citation>
    <scope>NUCLEOTIDE SEQUENCE</scope>
    <source>
        <strain evidence="5">Nanhai2018</strain>
        <tissue evidence="5">Muscle</tissue>
    </source>
</reference>
<evidence type="ECO:0000256" key="2">
    <source>
        <dbReference type="ARBA" id="ARBA00023170"/>
    </source>
</evidence>
<dbReference type="InterPro" id="IPR028082">
    <property type="entry name" value="Peripla_BP_I"/>
</dbReference>
<evidence type="ECO:0000256" key="1">
    <source>
        <dbReference type="ARBA" id="ARBA00023040"/>
    </source>
</evidence>
<name>A0A9Q0YPR9_HOLLE</name>
<dbReference type="OrthoDB" id="17569at2759"/>
<keyword evidence="6" id="KW-1185">Reference proteome</keyword>
<gene>
    <name evidence="5" type="ORF">HOLleu_35462</name>
</gene>
<evidence type="ECO:0000313" key="6">
    <source>
        <dbReference type="Proteomes" id="UP001152320"/>
    </source>
</evidence>
<dbReference type="AlphaFoldDB" id="A0A9Q0YPR9"/>
<dbReference type="Proteomes" id="UP001152320">
    <property type="component" value="Chromosome 18"/>
</dbReference>
<keyword evidence="2 5" id="KW-0675">Receptor</keyword>
<dbReference type="GO" id="GO:0004965">
    <property type="term" value="F:G protein-coupled GABA receptor activity"/>
    <property type="evidence" value="ECO:0007669"/>
    <property type="project" value="InterPro"/>
</dbReference>
<organism evidence="5 6">
    <name type="scientific">Holothuria leucospilota</name>
    <name type="common">Black long sea cucumber</name>
    <name type="synonym">Mertensiothuria leucospilota</name>
    <dbReference type="NCBI Taxonomy" id="206669"/>
    <lineage>
        <taxon>Eukaryota</taxon>
        <taxon>Metazoa</taxon>
        <taxon>Echinodermata</taxon>
        <taxon>Eleutherozoa</taxon>
        <taxon>Echinozoa</taxon>
        <taxon>Holothuroidea</taxon>
        <taxon>Aspidochirotacea</taxon>
        <taxon>Aspidochirotida</taxon>
        <taxon>Holothuriidae</taxon>
        <taxon>Holothuria</taxon>
    </lineage>
</organism>
<dbReference type="InterPro" id="IPR002455">
    <property type="entry name" value="GPCR3_GABA-B"/>
</dbReference>
<dbReference type="GO" id="GO:0007214">
    <property type="term" value="P:gamma-aminobutyric acid signaling pathway"/>
    <property type="evidence" value="ECO:0007669"/>
    <property type="project" value="TreeGrafter"/>
</dbReference>
<comment type="caution">
    <text evidence="5">The sequence shown here is derived from an EMBL/GenBank/DDBJ whole genome shotgun (WGS) entry which is preliminary data.</text>
</comment>
<evidence type="ECO:0000256" key="3">
    <source>
        <dbReference type="ARBA" id="ARBA00023180"/>
    </source>
</evidence>
<proteinExistence type="predicted"/>
<dbReference type="SUPFAM" id="SSF53822">
    <property type="entry name" value="Periplasmic binding protein-like I"/>
    <property type="match status" value="1"/>
</dbReference>
<evidence type="ECO:0000256" key="4">
    <source>
        <dbReference type="ARBA" id="ARBA00023224"/>
    </source>
</evidence>
<keyword evidence="4" id="KW-0807">Transducer</keyword>
<sequence length="122" mass="13974">MMSITVGWDGTGCLVAAEYALEQINYRQDILPEYELIMLWNDTQVLFAAYSPTLSNRVRYPNVYRTVPIGTNVFSDPYIWFIKEYGWSRVGFISKSAISFSMVSQLYFVMLCIFSSFTCPGA</sequence>
<keyword evidence="1" id="KW-0297">G-protein coupled receptor</keyword>
<evidence type="ECO:0000313" key="5">
    <source>
        <dbReference type="EMBL" id="KAJ8025290.1"/>
    </source>
</evidence>
<accession>A0A9Q0YPR9</accession>
<dbReference type="GO" id="GO:0038039">
    <property type="term" value="C:G protein-coupled receptor heterodimeric complex"/>
    <property type="evidence" value="ECO:0007669"/>
    <property type="project" value="TreeGrafter"/>
</dbReference>
<dbReference type="EMBL" id="JAIZAY010000018">
    <property type="protein sequence ID" value="KAJ8025290.1"/>
    <property type="molecule type" value="Genomic_DNA"/>
</dbReference>
<dbReference type="PANTHER" id="PTHR10519">
    <property type="entry name" value="GABA-B RECEPTOR"/>
    <property type="match status" value="1"/>
</dbReference>
<dbReference type="Gene3D" id="3.40.50.2300">
    <property type="match status" value="3"/>
</dbReference>